<dbReference type="Proteomes" id="UP000194903">
    <property type="component" value="Unassembled WGS sequence"/>
</dbReference>
<reference evidence="5 6" key="1">
    <citation type="submission" date="2017-05" db="EMBL/GenBank/DDBJ databases">
        <title>Butyricicoccus porcorum sp. nov. a butyrate-producing bacterium from the swine intestinal tract.</title>
        <authorList>
            <person name="Trachsel J."/>
            <person name="Humphrey S."/>
            <person name="Allen H.K."/>
        </authorList>
    </citation>
    <scope>NUCLEOTIDE SEQUENCE [LARGE SCALE GENOMIC DNA]</scope>
    <source>
        <strain evidence="5">BB10</strain>
    </source>
</reference>
<accession>A0A252F780</accession>
<evidence type="ECO:0000313" key="6">
    <source>
        <dbReference type="Proteomes" id="UP000194903"/>
    </source>
</evidence>
<organism evidence="5 6">
    <name type="scientific">Butyricicoccus porcorum</name>
    <dbReference type="NCBI Taxonomy" id="1945634"/>
    <lineage>
        <taxon>Bacteria</taxon>
        <taxon>Bacillati</taxon>
        <taxon>Bacillota</taxon>
        <taxon>Clostridia</taxon>
        <taxon>Eubacteriales</taxon>
        <taxon>Butyricicoccaceae</taxon>
        <taxon>Butyricicoccus</taxon>
    </lineage>
</organism>
<protein>
    <recommendedName>
        <fullName evidence="7">Membrane fusion protein biotin-lipoyl like domain-containing protein</fullName>
    </recommendedName>
</protein>
<evidence type="ECO:0000256" key="1">
    <source>
        <dbReference type="SAM" id="Coils"/>
    </source>
</evidence>
<feature type="coiled-coil region" evidence="1">
    <location>
        <begin position="195"/>
        <end position="222"/>
    </location>
</feature>
<dbReference type="InterPro" id="IPR058729">
    <property type="entry name" value="Beta-barrel_RND-rel"/>
</dbReference>
<evidence type="ECO:0000313" key="5">
    <source>
        <dbReference type="EMBL" id="OUM21582.1"/>
    </source>
</evidence>
<comment type="caution">
    <text evidence="5">The sequence shown here is derived from an EMBL/GenBank/DDBJ whole genome shotgun (WGS) entry which is preliminary data.</text>
</comment>
<evidence type="ECO:0000259" key="4">
    <source>
        <dbReference type="Pfam" id="PF26018"/>
    </source>
</evidence>
<dbReference type="Pfam" id="PF26018">
    <property type="entry name" value="BSH_RND_rel"/>
    <property type="match status" value="1"/>
</dbReference>
<feature type="transmembrane region" description="Helical" evidence="2">
    <location>
        <begin position="32"/>
        <end position="52"/>
    </location>
</feature>
<dbReference type="RefSeq" id="WP_087017669.1">
    <property type="nucleotide sequence ID" value="NZ_CP178353.1"/>
</dbReference>
<evidence type="ECO:0000256" key="2">
    <source>
        <dbReference type="SAM" id="Phobius"/>
    </source>
</evidence>
<dbReference type="GO" id="GO:0015562">
    <property type="term" value="F:efflux transmembrane transporter activity"/>
    <property type="evidence" value="ECO:0007669"/>
    <property type="project" value="TreeGrafter"/>
</dbReference>
<feature type="domain" description="RND related barrel-sandwich hybrid" evidence="4">
    <location>
        <begin position="92"/>
        <end position="266"/>
    </location>
</feature>
<keyword evidence="2" id="KW-0812">Transmembrane</keyword>
<dbReference type="GO" id="GO:1990281">
    <property type="term" value="C:efflux pump complex"/>
    <property type="evidence" value="ECO:0007669"/>
    <property type="project" value="TreeGrafter"/>
</dbReference>
<dbReference type="OrthoDB" id="1955294at2"/>
<dbReference type="InterPro" id="IPR058709">
    <property type="entry name" value="BSH_RND-rel"/>
</dbReference>
<keyword evidence="2" id="KW-1133">Transmembrane helix</keyword>
<sequence length="427" mass="47325">MAFKWPPFSRRNSAKEPNRVWRIGKIKINKTLRMPIIVFALILVYSAVSFVVNHYNPVRTTSAIQLTMDDSFSTTGYFIRDENIIDIAEGDTVEYNYSEGDKVAKGASLVTEYKDEDALTVSRELKNIRDNIEQLETLRTMSSTSTNSSQLNQKIIAQMNAISSEAEGASLGQLASLTSELRQLALKSGSLEDGSDDIDAEIASLESQAESLEERLEGKTSEITSPYAGYFCESVDGYEEVLTPDVVDDLTLSGLDKLVDKKKSAASDKGKIVSSYTWYFAARVSDTDAQHLTQGKTVELRFAQVSQDVQATVASIRDDADSEDTLVIFQSQDMNEDLISMRKQVATVVVASYSGLKVPKSAVRMQDDEMGVYVLSNDVARYKKIEPLFEGEEFYIVEQNVTGNDSLVAGDDIIVEAKDLDDKKVMK</sequence>
<feature type="domain" description="RND related beta-barrel" evidence="3">
    <location>
        <begin position="278"/>
        <end position="350"/>
    </location>
</feature>
<keyword evidence="6" id="KW-1185">Reference proteome</keyword>
<evidence type="ECO:0008006" key="7">
    <source>
        <dbReference type="Google" id="ProtNLM"/>
    </source>
</evidence>
<evidence type="ECO:0000259" key="3">
    <source>
        <dbReference type="Pfam" id="PF26011"/>
    </source>
</evidence>
<dbReference type="PANTHER" id="PTHR30469">
    <property type="entry name" value="MULTIDRUG RESISTANCE PROTEIN MDTA"/>
    <property type="match status" value="1"/>
</dbReference>
<name>A0A252F780_9FIRM</name>
<gene>
    <name evidence="5" type="ORF">CBW42_03185</name>
</gene>
<proteinExistence type="predicted"/>
<keyword evidence="1" id="KW-0175">Coiled coil</keyword>
<dbReference type="AlphaFoldDB" id="A0A252F780"/>
<dbReference type="EMBL" id="NHOC01000002">
    <property type="protein sequence ID" value="OUM21582.1"/>
    <property type="molecule type" value="Genomic_DNA"/>
</dbReference>
<dbReference type="Pfam" id="PF26011">
    <property type="entry name" value="Beta-barrel_RND_rel"/>
    <property type="match status" value="1"/>
</dbReference>
<keyword evidence="2" id="KW-0472">Membrane</keyword>